<dbReference type="AlphaFoldDB" id="A0A831RU91"/>
<keyword evidence="3" id="KW-0998">Cell outer membrane</keyword>
<comment type="caution">
    <text evidence="7">The sequence shown here is derived from an EMBL/GenBank/DDBJ whole genome shotgun (WGS) entry which is preliminary data.</text>
</comment>
<proteinExistence type="predicted"/>
<comment type="subcellular location">
    <subcellularLocation>
        <location evidence="1">Cell outer membrane</location>
    </subcellularLocation>
</comment>
<feature type="domain" description="OmpA-like" evidence="6">
    <location>
        <begin position="98"/>
        <end position="215"/>
    </location>
</feature>
<dbReference type="SUPFAM" id="SSF103088">
    <property type="entry name" value="OmpA-like"/>
    <property type="match status" value="1"/>
</dbReference>
<dbReference type="Gene3D" id="3.30.1330.60">
    <property type="entry name" value="OmpA-like domain"/>
    <property type="match status" value="1"/>
</dbReference>
<name>A0A831RU91_9GAMM</name>
<evidence type="ECO:0000256" key="1">
    <source>
        <dbReference type="ARBA" id="ARBA00004442"/>
    </source>
</evidence>
<dbReference type="PROSITE" id="PS51257">
    <property type="entry name" value="PROKAR_LIPOPROTEIN"/>
    <property type="match status" value="1"/>
</dbReference>
<dbReference type="InterPro" id="IPR039567">
    <property type="entry name" value="Gly-zipper"/>
</dbReference>
<dbReference type="InterPro" id="IPR006664">
    <property type="entry name" value="OMP_bac"/>
</dbReference>
<feature type="region of interest" description="Disordered" evidence="5">
    <location>
        <begin position="181"/>
        <end position="201"/>
    </location>
</feature>
<sequence>MKNTLGILALSGMVVLAGCTDPSDPNRKTKTGAMVGAVAGAVIGHQISHKNGAYVGAALGALAGGGVGYYMDKQQRELEEELAREQAAHELEIQRMKDESLKLTLNNEVSFDFDSATIKHGFRDTLDKLANIIKKYDKTIVHVVGYTDSVGSEAYNQRLSERRARAVSDYLMSHGVRSDRLQIEGRGESDPRASNATEAGRQLNRRVEIYLKPIVEGQESRALESPAPSTPADTQDTPSSRYY</sequence>
<evidence type="ECO:0000259" key="6">
    <source>
        <dbReference type="PROSITE" id="PS51123"/>
    </source>
</evidence>
<feature type="compositionally biased region" description="Basic and acidic residues" evidence="5">
    <location>
        <begin position="181"/>
        <end position="191"/>
    </location>
</feature>
<reference evidence="7" key="1">
    <citation type="journal article" date="2020" name="mSystems">
        <title>Genome- and Community-Level Interaction Insights into Carbon Utilization and Element Cycling Functions of Hydrothermarchaeota in Hydrothermal Sediment.</title>
        <authorList>
            <person name="Zhou Z."/>
            <person name="Liu Y."/>
            <person name="Xu W."/>
            <person name="Pan J."/>
            <person name="Luo Z.H."/>
            <person name="Li M."/>
        </authorList>
    </citation>
    <scope>NUCLEOTIDE SEQUENCE [LARGE SCALE GENOMIC DNA]</scope>
    <source>
        <strain evidence="7">HyVt-458</strain>
    </source>
</reference>
<evidence type="ECO:0000256" key="2">
    <source>
        <dbReference type="ARBA" id="ARBA00023136"/>
    </source>
</evidence>
<dbReference type="Pfam" id="PF13488">
    <property type="entry name" value="Gly-zipper_Omp"/>
    <property type="match status" value="1"/>
</dbReference>
<dbReference type="PRINTS" id="PR01021">
    <property type="entry name" value="OMPADOMAIN"/>
</dbReference>
<evidence type="ECO:0000256" key="5">
    <source>
        <dbReference type="SAM" id="MobiDB-lite"/>
    </source>
</evidence>
<feature type="region of interest" description="Disordered" evidence="5">
    <location>
        <begin position="218"/>
        <end position="243"/>
    </location>
</feature>
<dbReference type="PRINTS" id="PR01023">
    <property type="entry name" value="NAFLGMOTY"/>
</dbReference>
<accession>A0A831RU91</accession>
<evidence type="ECO:0000256" key="4">
    <source>
        <dbReference type="PROSITE-ProRule" id="PRU00473"/>
    </source>
</evidence>
<organism evidence="7">
    <name type="scientific">Thiolapillus brandeum</name>
    <dbReference type="NCBI Taxonomy" id="1076588"/>
    <lineage>
        <taxon>Bacteria</taxon>
        <taxon>Pseudomonadati</taxon>
        <taxon>Pseudomonadota</taxon>
        <taxon>Gammaproteobacteria</taxon>
        <taxon>Chromatiales</taxon>
        <taxon>Sedimenticolaceae</taxon>
        <taxon>Thiolapillus</taxon>
    </lineage>
</organism>
<dbReference type="Pfam" id="PF00691">
    <property type="entry name" value="OmpA"/>
    <property type="match status" value="1"/>
</dbReference>
<dbReference type="PANTHER" id="PTHR30329:SF21">
    <property type="entry name" value="LIPOPROTEIN YIAD-RELATED"/>
    <property type="match status" value="1"/>
</dbReference>
<dbReference type="PROSITE" id="PS01068">
    <property type="entry name" value="OMPA_1"/>
    <property type="match status" value="1"/>
</dbReference>
<dbReference type="InterPro" id="IPR006690">
    <property type="entry name" value="OMPA-like_CS"/>
</dbReference>
<gene>
    <name evidence="7" type="ORF">ENJ12_04790</name>
</gene>
<dbReference type="GO" id="GO:0009279">
    <property type="term" value="C:cell outer membrane"/>
    <property type="evidence" value="ECO:0007669"/>
    <property type="project" value="UniProtKB-SubCell"/>
</dbReference>
<dbReference type="CDD" id="cd07185">
    <property type="entry name" value="OmpA_C-like"/>
    <property type="match status" value="1"/>
</dbReference>
<dbReference type="EMBL" id="DRLF01000173">
    <property type="protein sequence ID" value="HEC06142.1"/>
    <property type="molecule type" value="Genomic_DNA"/>
</dbReference>
<keyword evidence="2 4" id="KW-0472">Membrane</keyword>
<dbReference type="InterPro" id="IPR036737">
    <property type="entry name" value="OmpA-like_sf"/>
</dbReference>
<dbReference type="InterPro" id="IPR006665">
    <property type="entry name" value="OmpA-like"/>
</dbReference>
<evidence type="ECO:0000256" key="3">
    <source>
        <dbReference type="ARBA" id="ARBA00023237"/>
    </source>
</evidence>
<protein>
    <submittedName>
        <fullName evidence="7">Glycine zipper 2TM domain-containing protein</fullName>
    </submittedName>
</protein>
<dbReference type="PANTHER" id="PTHR30329">
    <property type="entry name" value="STATOR ELEMENT OF FLAGELLAR MOTOR COMPLEX"/>
    <property type="match status" value="1"/>
</dbReference>
<feature type="compositionally biased region" description="Polar residues" evidence="5">
    <location>
        <begin position="231"/>
        <end position="243"/>
    </location>
</feature>
<evidence type="ECO:0000313" key="7">
    <source>
        <dbReference type="EMBL" id="HEC06142.1"/>
    </source>
</evidence>
<dbReference type="PROSITE" id="PS51123">
    <property type="entry name" value="OMPA_2"/>
    <property type="match status" value="1"/>
</dbReference>
<dbReference type="InterPro" id="IPR050330">
    <property type="entry name" value="Bact_OuterMem_StrucFunc"/>
</dbReference>
<dbReference type="Proteomes" id="UP000886339">
    <property type="component" value="Unassembled WGS sequence"/>
</dbReference>